<keyword evidence="1" id="KW-0472">Membrane</keyword>
<evidence type="ECO:0000313" key="3">
    <source>
        <dbReference type="Proteomes" id="UP001597389"/>
    </source>
</evidence>
<keyword evidence="3" id="KW-1185">Reference proteome</keyword>
<dbReference type="HAMAP" id="MF_00386">
    <property type="entry name" value="UPF0161_YidD"/>
    <property type="match status" value="1"/>
</dbReference>
<dbReference type="InterPro" id="IPR002696">
    <property type="entry name" value="Membr_insert_effic_factor_YidD"/>
</dbReference>
<evidence type="ECO:0000313" key="2">
    <source>
        <dbReference type="EMBL" id="MFD2160742.1"/>
    </source>
</evidence>
<dbReference type="RefSeq" id="WP_377178925.1">
    <property type="nucleotide sequence ID" value="NZ_JBHUJB010000089.1"/>
</dbReference>
<comment type="similarity">
    <text evidence="1">Belongs to the UPF0161 family.</text>
</comment>
<reference evidence="3" key="1">
    <citation type="journal article" date="2019" name="Int. J. Syst. Evol. Microbiol.">
        <title>The Global Catalogue of Microorganisms (GCM) 10K type strain sequencing project: providing services to taxonomists for standard genome sequencing and annotation.</title>
        <authorList>
            <consortium name="The Broad Institute Genomics Platform"/>
            <consortium name="The Broad Institute Genome Sequencing Center for Infectious Disease"/>
            <person name="Wu L."/>
            <person name="Ma J."/>
        </authorList>
    </citation>
    <scope>NUCLEOTIDE SEQUENCE [LARGE SCALE GENOMIC DNA]</scope>
    <source>
        <strain evidence="3">CCUG 57942</strain>
    </source>
</reference>
<dbReference type="PANTHER" id="PTHR33383">
    <property type="entry name" value="MEMBRANE PROTEIN INSERTION EFFICIENCY FACTOR-RELATED"/>
    <property type="match status" value="1"/>
</dbReference>
<dbReference type="NCBIfam" id="TIGR00278">
    <property type="entry name" value="membrane protein insertion efficiency factor YidD"/>
    <property type="match status" value="1"/>
</dbReference>
<proteinExistence type="inferred from homology"/>
<accession>A0ABW4ZFX1</accession>
<gene>
    <name evidence="2" type="primary">yidD</name>
    <name evidence="2" type="ORF">ACFSW8_17690</name>
</gene>
<comment type="function">
    <text evidence="1">Could be involved in insertion of integral membrane proteins into the membrane.</text>
</comment>
<dbReference type="EMBL" id="JBHUJB010000089">
    <property type="protein sequence ID" value="MFD2160742.1"/>
    <property type="molecule type" value="Genomic_DNA"/>
</dbReference>
<dbReference type="Proteomes" id="UP001597389">
    <property type="component" value="Unassembled WGS sequence"/>
</dbReference>
<organism evidence="2 3">
    <name type="scientific">Rubritalea tangerina</name>
    <dbReference type="NCBI Taxonomy" id="430798"/>
    <lineage>
        <taxon>Bacteria</taxon>
        <taxon>Pseudomonadati</taxon>
        <taxon>Verrucomicrobiota</taxon>
        <taxon>Verrucomicrobiia</taxon>
        <taxon>Verrucomicrobiales</taxon>
        <taxon>Rubritaleaceae</taxon>
        <taxon>Rubritalea</taxon>
    </lineage>
</organism>
<evidence type="ECO:0000256" key="1">
    <source>
        <dbReference type="HAMAP-Rule" id="MF_00386"/>
    </source>
</evidence>
<dbReference type="Pfam" id="PF01809">
    <property type="entry name" value="YidD"/>
    <property type="match status" value="1"/>
</dbReference>
<name>A0ABW4ZFX1_9BACT</name>
<keyword evidence="1" id="KW-1003">Cell membrane</keyword>
<comment type="caution">
    <text evidence="2">The sequence shown here is derived from an EMBL/GenBank/DDBJ whole genome shotgun (WGS) entry which is preliminary data.</text>
</comment>
<dbReference type="PANTHER" id="PTHR33383:SF1">
    <property type="entry name" value="MEMBRANE PROTEIN INSERTION EFFICIENCY FACTOR-RELATED"/>
    <property type="match status" value="1"/>
</dbReference>
<comment type="subcellular location">
    <subcellularLocation>
        <location evidence="1">Cell membrane</location>
        <topology evidence="1">Peripheral membrane protein</topology>
        <orientation evidence="1">Cytoplasmic side</orientation>
    </subcellularLocation>
</comment>
<dbReference type="SMART" id="SM01234">
    <property type="entry name" value="Haemolytic"/>
    <property type="match status" value="1"/>
</dbReference>
<protein>
    <recommendedName>
        <fullName evidence="1">Putative membrane protein insertion efficiency factor</fullName>
    </recommendedName>
</protein>
<sequence>MRQVPVTAIKLAIRGYQKFLNPMLRAVSGPYGGCRFSPSCSHYFYQAVDTHGALRGSWLGIHRLCRCHPWGGCGCDPVPPKKSESDK</sequence>